<dbReference type="GO" id="GO:0016740">
    <property type="term" value="F:transferase activity"/>
    <property type="evidence" value="ECO:0007669"/>
    <property type="project" value="UniProtKB-KW"/>
</dbReference>
<evidence type="ECO:0000313" key="1">
    <source>
        <dbReference type="EMBL" id="NEV01955.1"/>
    </source>
</evidence>
<dbReference type="InterPro" id="IPR050509">
    <property type="entry name" value="CoA-transferase_III"/>
</dbReference>
<dbReference type="InterPro" id="IPR003673">
    <property type="entry name" value="CoA-Trfase_fam_III"/>
</dbReference>
<sequence>MTGSGLPLEGVRVVEMTHMVMGPTCGMILAQLGAEVIKVEPPAGDKTRSLGGMGVSFFPLFNRGKRSVVLDLARPEDRDTMHRLLASADVFLENFRDGQLDKQGLGADELRAKYPHLIIAGHKGFLSGPYDHRPALDEVVQMMSGLAAMTGTSDKPQRVGSSANDIMGGMFGVISILAALYQKRGGNQTGADIRIGLFENCLFLVAQHMVEYEMTGRKPRSMPEREHAWPIYDIFDAAGGDRIFIGVVTEGHWQSFCREFGLTEFADDPTLRSTTDRIMARDRIIPRVAEVIKGWNVADLSARLDALNICFSPINRPEDLLRDPHVLRPGGLVHNVNADGKPFRVPALPLEWNGHNIGEGLKVPVLGADTDAVRAELARQQKISSTGNAA</sequence>
<protein>
    <submittedName>
        <fullName evidence="1">CoA transferase</fullName>
    </submittedName>
</protein>
<dbReference type="Proteomes" id="UP000468531">
    <property type="component" value="Unassembled WGS sequence"/>
</dbReference>
<evidence type="ECO:0000313" key="2">
    <source>
        <dbReference type="Proteomes" id="UP000468531"/>
    </source>
</evidence>
<reference evidence="1 2" key="1">
    <citation type="journal article" date="2020" name="Arch. Microbiol.">
        <title>Bradyrhizobium uaiense sp. nov., a new highly efficient cowpea symbiont.</title>
        <authorList>
            <person name="Cabral Michel D."/>
            <person name="Azarias Guimaraes A."/>
            <person name="Martins da Costa E."/>
            <person name="Soares de Carvalho T."/>
            <person name="Balsanelli E."/>
            <person name="Willems A."/>
            <person name="Maltempi de Souza E."/>
            <person name="de Souza Moreira F.M."/>
        </authorList>
    </citation>
    <scope>NUCLEOTIDE SEQUENCE [LARGE SCALE GENOMIC DNA]</scope>
    <source>
        <strain evidence="1 2">UFLA 03-164</strain>
    </source>
</reference>
<dbReference type="Gene3D" id="3.30.1540.10">
    <property type="entry name" value="formyl-coa transferase, domain 3"/>
    <property type="match status" value="1"/>
</dbReference>
<keyword evidence="2" id="KW-1185">Reference proteome</keyword>
<dbReference type="InterPro" id="IPR044855">
    <property type="entry name" value="CoA-Trfase_III_dom3_sf"/>
</dbReference>
<dbReference type="Pfam" id="PF02515">
    <property type="entry name" value="CoA_transf_3"/>
    <property type="match status" value="1"/>
</dbReference>
<dbReference type="SUPFAM" id="SSF89796">
    <property type="entry name" value="CoA-transferase family III (CaiB/BaiF)"/>
    <property type="match status" value="1"/>
</dbReference>
<organism evidence="1 2">
    <name type="scientific">Bradyrhizobium uaiense</name>
    <dbReference type="NCBI Taxonomy" id="2594946"/>
    <lineage>
        <taxon>Bacteria</taxon>
        <taxon>Pseudomonadati</taxon>
        <taxon>Pseudomonadota</taxon>
        <taxon>Alphaproteobacteria</taxon>
        <taxon>Hyphomicrobiales</taxon>
        <taxon>Nitrobacteraceae</taxon>
        <taxon>Bradyrhizobium</taxon>
    </lineage>
</organism>
<comment type="caution">
    <text evidence="1">The sequence shown here is derived from an EMBL/GenBank/DDBJ whole genome shotgun (WGS) entry which is preliminary data.</text>
</comment>
<proteinExistence type="predicted"/>
<accession>A0A6P1BUK6</accession>
<name>A0A6P1BUK6_9BRAD</name>
<dbReference type="PANTHER" id="PTHR48228:SF7">
    <property type="entry name" value="FATTY ACYL-COA TRANSFERASE RV3272-RELATED"/>
    <property type="match status" value="1"/>
</dbReference>
<dbReference type="Gene3D" id="3.40.50.10540">
    <property type="entry name" value="Crotonobetainyl-coa:carnitine coa-transferase, domain 1"/>
    <property type="match status" value="1"/>
</dbReference>
<gene>
    <name evidence="1" type="ORF">FNJ47_40935</name>
</gene>
<dbReference type="RefSeq" id="WP_163161707.1">
    <property type="nucleotide sequence ID" value="NZ_VKHP01000290.1"/>
</dbReference>
<dbReference type="EMBL" id="VKHP01000290">
    <property type="protein sequence ID" value="NEV01955.1"/>
    <property type="molecule type" value="Genomic_DNA"/>
</dbReference>
<dbReference type="AlphaFoldDB" id="A0A6P1BUK6"/>
<dbReference type="InterPro" id="IPR023606">
    <property type="entry name" value="CoA-Trfase_III_dom_1_sf"/>
</dbReference>
<keyword evidence="1" id="KW-0808">Transferase</keyword>
<dbReference type="PANTHER" id="PTHR48228">
    <property type="entry name" value="SUCCINYL-COA--D-CITRAMALATE COA-TRANSFERASE"/>
    <property type="match status" value="1"/>
</dbReference>